<reference evidence="3 4" key="1">
    <citation type="submission" date="2021-07" db="EMBL/GenBank/DDBJ databases">
        <title>The draft genome sequence of Sphingomicrobium sp. B8.</title>
        <authorList>
            <person name="Mu L."/>
        </authorList>
    </citation>
    <scope>NUCLEOTIDE SEQUENCE [LARGE SCALE GENOMIC DNA]</scope>
    <source>
        <strain evidence="3 4">B8</strain>
    </source>
</reference>
<dbReference type="InterPro" id="IPR051781">
    <property type="entry name" value="Metallo-dep_Hydrolase"/>
</dbReference>
<dbReference type="InterPro" id="IPR013108">
    <property type="entry name" value="Amidohydro_3"/>
</dbReference>
<comment type="caution">
    <text evidence="3">The sequence shown here is derived from an EMBL/GenBank/DDBJ whole genome shotgun (WGS) entry which is preliminary data.</text>
</comment>
<feature type="domain" description="Amidohydrolase 3" evidence="2">
    <location>
        <begin position="271"/>
        <end position="402"/>
    </location>
</feature>
<dbReference type="RefSeq" id="WP_218633239.1">
    <property type="nucleotide sequence ID" value="NZ_JAHVAH010000001.1"/>
</dbReference>
<dbReference type="PANTHER" id="PTHR43135:SF3">
    <property type="entry name" value="ALPHA-D-RIBOSE 1-METHYLPHOSPHONATE 5-TRIPHOSPHATE DIPHOSPHATASE"/>
    <property type="match status" value="1"/>
</dbReference>
<gene>
    <name evidence="3" type="ORF">KTQ36_08455</name>
</gene>
<feature type="signal peptide" evidence="1">
    <location>
        <begin position="1"/>
        <end position="19"/>
    </location>
</feature>
<dbReference type="EMBL" id="JAHVAH010000001">
    <property type="protein sequence ID" value="MBW0145323.1"/>
    <property type="molecule type" value="Genomic_DNA"/>
</dbReference>
<proteinExistence type="predicted"/>
<feature type="chain" id="PRO_5046268907" evidence="1">
    <location>
        <begin position="20"/>
        <end position="431"/>
    </location>
</feature>
<dbReference type="Pfam" id="PF07969">
    <property type="entry name" value="Amidohydro_3"/>
    <property type="match status" value="1"/>
</dbReference>
<protein>
    <submittedName>
        <fullName evidence="3">Amidohydrolase family protein</fullName>
    </submittedName>
</protein>
<evidence type="ECO:0000256" key="1">
    <source>
        <dbReference type="SAM" id="SignalP"/>
    </source>
</evidence>
<keyword evidence="4" id="KW-1185">Reference proteome</keyword>
<keyword evidence="1" id="KW-0732">Signal</keyword>
<dbReference type="PANTHER" id="PTHR43135">
    <property type="entry name" value="ALPHA-D-RIBOSE 1-METHYLPHOSPHONATE 5-TRIPHOSPHATE DIPHOSPHATASE"/>
    <property type="match status" value="1"/>
</dbReference>
<sequence>MKKLILLTAAALIATPAAADPVAVTGGKLVIGDGSAPIDNGVVLFDDGRIIAAGPAGSVTIPAGTRIIAARGKWVTPGIVAGYSRIGLAEVDSGVGNVDDTGSDGPYSAAIDVSYSINPTATPIAVSRAGGVTRAIVSPAHGDSMFNGQGAVIDTGSDGNPITKARAFQHVDLSGSGAGAEGGSRSAMYLRLEDAFRQAAGRVVMGDRPDDSTFTQADIDALKPLIAGEQIMLVNADRVMDIRNALRLKAKYPRLDMVILGAAEGWMVARELAAAGVPVLADPLLNRPVSFEALAATQSNIGRLRAAGVTVGVAATQDFINRNGQNHRQHAGNLVALTKVPGHQGVSWEDAFAMISSAPAAIMGLDGEIGELSRGARADVVVWSGDPLELMSNAEQVWIDGVEQSLENRMTRLRDRYRSLAPSSLPKAYTK</sequence>
<organism evidence="3 4">
    <name type="scientific">Sphingomicrobium clamense</name>
    <dbReference type="NCBI Taxonomy" id="2851013"/>
    <lineage>
        <taxon>Bacteria</taxon>
        <taxon>Pseudomonadati</taxon>
        <taxon>Pseudomonadota</taxon>
        <taxon>Alphaproteobacteria</taxon>
        <taxon>Sphingomonadales</taxon>
        <taxon>Sphingomonadaceae</taxon>
        <taxon>Sphingomicrobium</taxon>
    </lineage>
</organism>
<accession>A0ABS6V732</accession>
<evidence type="ECO:0000313" key="3">
    <source>
        <dbReference type="EMBL" id="MBW0145323.1"/>
    </source>
</evidence>
<evidence type="ECO:0000259" key="2">
    <source>
        <dbReference type="Pfam" id="PF07969"/>
    </source>
</evidence>
<name>A0ABS6V732_9SPHN</name>
<evidence type="ECO:0000313" key="4">
    <source>
        <dbReference type="Proteomes" id="UP000698028"/>
    </source>
</evidence>
<dbReference type="Proteomes" id="UP000698028">
    <property type="component" value="Unassembled WGS sequence"/>
</dbReference>